<organism evidence="2 3">
    <name type="scientific">Stephania cephalantha</name>
    <dbReference type="NCBI Taxonomy" id="152367"/>
    <lineage>
        <taxon>Eukaryota</taxon>
        <taxon>Viridiplantae</taxon>
        <taxon>Streptophyta</taxon>
        <taxon>Embryophyta</taxon>
        <taxon>Tracheophyta</taxon>
        <taxon>Spermatophyta</taxon>
        <taxon>Magnoliopsida</taxon>
        <taxon>Ranunculales</taxon>
        <taxon>Menispermaceae</taxon>
        <taxon>Menispermoideae</taxon>
        <taxon>Cissampelideae</taxon>
        <taxon>Stephania</taxon>
    </lineage>
</organism>
<reference evidence="2 3" key="1">
    <citation type="submission" date="2024-01" db="EMBL/GenBank/DDBJ databases">
        <title>Genome assemblies of Stephania.</title>
        <authorList>
            <person name="Yang L."/>
        </authorList>
    </citation>
    <scope>NUCLEOTIDE SEQUENCE [LARGE SCALE GENOMIC DNA]</scope>
    <source>
        <strain evidence="2">JXDWG</strain>
        <tissue evidence="2">Leaf</tissue>
    </source>
</reference>
<gene>
    <name evidence="2" type="ORF">Scep_005194</name>
</gene>
<evidence type="ECO:0000313" key="2">
    <source>
        <dbReference type="EMBL" id="KAK9158620.1"/>
    </source>
</evidence>
<keyword evidence="1" id="KW-0472">Membrane</keyword>
<proteinExistence type="predicted"/>
<evidence type="ECO:0000256" key="1">
    <source>
        <dbReference type="SAM" id="Phobius"/>
    </source>
</evidence>
<dbReference type="AlphaFoldDB" id="A0AAP0PX99"/>
<dbReference type="EMBL" id="JBBNAG010000002">
    <property type="protein sequence ID" value="KAK9158620.1"/>
    <property type="molecule type" value="Genomic_DNA"/>
</dbReference>
<keyword evidence="1" id="KW-0812">Transmembrane</keyword>
<feature type="transmembrane region" description="Helical" evidence="1">
    <location>
        <begin position="103"/>
        <end position="126"/>
    </location>
</feature>
<keyword evidence="3" id="KW-1185">Reference proteome</keyword>
<sequence>MNTIWFWGRRFASARRPDLSPSSPKIQTPYSLLCSYSLIFQVPQLSPLLFPSLPIPLPRDLLFFFFPSRLSHPSFFSSSSSFVPLLFSYPPPLRLFDPPVPSPFLFIFLFFFPIYFLLVDSTFGLLGSRRCGVDGLLFVT</sequence>
<dbReference type="Proteomes" id="UP001419268">
    <property type="component" value="Unassembled WGS sequence"/>
</dbReference>
<name>A0AAP0PX99_9MAGN</name>
<comment type="caution">
    <text evidence="2">The sequence shown here is derived from an EMBL/GenBank/DDBJ whole genome shotgun (WGS) entry which is preliminary data.</text>
</comment>
<keyword evidence="1" id="KW-1133">Transmembrane helix</keyword>
<accession>A0AAP0PX99</accession>
<protein>
    <submittedName>
        <fullName evidence="2">Uncharacterized protein</fullName>
    </submittedName>
</protein>
<evidence type="ECO:0000313" key="3">
    <source>
        <dbReference type="Proteomes" id="UP001419268"/>
    </source>
</evidence>